<gene>
    <name evidence="2" type="ORF">MKZ38_006247</name>
</gene>
<feature type="compositionally biased region" description="Low complexity" evidence="1">
    <location>
        <begin position="123"/>
        <end position="144"/>
    </location>
</feature>
<sequence length="530" mass="59289">MLQLKRRPLGVVLASLFFLAVIVTLLHFDTYPGREFTSDPVKTEPDEVQGKLTIQGKTKKESRRRMGSPHPPPGTRDGGGLRLPTSMNYGANNESRRTTDDANHLGIRPPQSTSSEISRTRAKTPTPAPATVTAATAAVEPTPTGDSRPTSTSSETKPWTSAVQYVQAIMDPASSAIERMACPALDTPRYTYLKPPHAHSNITSQQQYTYLFALDLVTVEPLLPRLLGSVVEVIRFLGVSNCLLSIVEGPNKDHTSEILKALSPTLKSAGIVHEFVSSDVDTSAKVGRDRIQKLAELRNKALEPLTSENSKHKFVRDSTVVFLNDVAICPNDILELVHQKKFLGATMTCAMDWTYSGKDPTFYDVWIARTIEGDSFFDIPPDGSWNDAWNLFWNNGDTKERFHLHKPFQVFSCWNGAVAFSSEAVTGKDAIKFRAHREGECHQGEPQMFCKDLWFHGLGRIAVIPTVNLEYSDHTGTLIKVEKGHTSQWTPYEDQNLNQIEWVRDPPEMVRCMPGDYKKQEWRSWYEGAE</sequence>
<feature type="region of interest" description="Disordered" evidence="1">
    <location>
        <begin position="35"/>
        <end position="158"/>
    </location>
</feature>
<dbReference type="PANTHER" id="PTHR34144:SF5">
    <property type="entry name" value="ALPHA-1,3-MANNOSYLTRANSFERASE CMT1"/>
    <property type="match status" value="1"/>
</dbReference>
<feature type="compositionally biased region" description="Basic and acidic residues" evidence="1">
    <location>
        <begin position="94"/>
        <end position="103"/>
    </location>
</feature>
<evidence type="ECO:0000256" key="1">
    <source>
        <dbReference type="SAM" id="MobiDB-lite"/>
    </source>
</evidence>
<comment type="caution">
    <text evidence="2">The sequence shown here is derived from an EMBL/GenBank/DDBJ whole genome shotgun (WGS) entry which is preliminary data.</text>
</comment>
<dbReference type="Proteomes" id="UP001201980">
    <property type="component" value="Unassembled WGS sequence"/>
</dbReference>
<evidence type="ECO:0000313" key="3">
    <source>
        <dbReference type="Proteomes" id="UP001201980"/>
    </source>
</evidence>
<dbReference type="EMBL" id="JAKWBI020000381">
    <property type="protein sequence ID" value="KAJ2895703.1"/>
    <property type="molecule type" value="Genomic_DNA"/>
</dbReference>
<dbReference type="AlphaFoldDB" id="A0AAD5RJC7"/>
<feature type="compositionally biased region" description="Polar residues" evidence="1">
    <location>
        <begin position="145"/>
        <end position="158"/>
    </location>
</feature>
<accession>A0AAD5RJC7</accession>
<dbReference type="Pfam" id="PF11735">
    <property type="entry name" value="CAP59_mtransfer"/>
    <property type="match status" value="1"/>
</dbReference>
<evidence type="ECO:0000313" key="2">
    <source>
        <dbReference type="EMBL" id="KAJ2895703.1"/>
    </source>
</evidence>
<reference evidence="2" key="1">
    <citation type="submission" date="2022-07" db="EMBL/GenBank/DDBJ databases">
        <title>Draft genome sequence of Zalerion maritima ATCC 34329, a (micro)plastics degrading marine fungus.</title>
        <authorList>
            <person name="Paco A."/>
            <person name="Goncalves M.F.M."/>
            <person name="Rocha-Santos T.A.P."/>
            <person name="Alves A."/>
        </authorList>
    </citation>
    <scope>NUCLEOTIDE SEQUENCE</scope>
    <source>
        <strain evidence="2">ATCC 34329</strain>
    </source>
</reference>
<protein>
    <submittedName>
        <fullName evidence="2">Alpha-1,3-mannosyltransferase CMT1</fullName>
    </submittedName>
</protein>
<organism evidence="2 3">
    <name type="scientific">Zalerion maritima</name>
    <dbReference type="NCBI Taxonomy" id="339359"/>
    <lineage>
        <taxon>Eukaryota</taxon>
        <taxon>Fungi</taxon>
        <taxon>Dikarya</taxon>
        <taxon>Ascomycota</taxon>
        <taxon>Pezizomycotina</taxon>
        <taxon>Sordariomycetes</taxon>
        <taxon>Lulworthiomycetidae</taxon>
        <taxon>Lulworthiales</taxon>
        <taxon>Lulworthiaceae</taxon>
        <taxon>Zalerion</taxon>
    </lineage>
</organism>
<dbReference type="PANTHER" id="PTHR34144">
    <property type="entry name" value="CHROMOSOME 8, WHOLE GENOME SHOTGUN SEQUENCE"/>
    <property type="match status" value="1"/>
</dbReference>
<proteinExistence type="predicted"/>
<keyword evidence="3" id="KW-1185">Reference proteome</keyword>
<dbReference type="InterPro" id="IPR021047">
    <property type="entry name" value="Mannosyltransferase_CMT1"/>
</dbReference>
<name>A0AAD5RJC7_9PEZI</name>